<dbReference type="PANTHER" id="PTHR24169">
    <property type="entry name" value="NUCLEAR FACTOR NF-KAPPA-B PROTEIN"/>
    <property type="match status" value="1"/>
</dbReference>
<dbReference type="InterPro" id="IPR037059">
    <property type="entry name" value="RHD_DNA_bind_dom_sf"/>
</dbReference>
<dbReference type="SUPFAM" id="SSF49417">
    <property type="entry name" value="p53-like transcription factors"/>
    <property type="match status" value="1"/>
</dbReference>
<dbReference type="InterPro" id="IPR036770">
    <property type="entry name" value="Ankyrin_rpt-contain_sf"/>
</dbReference>
<gene>
    <name evidence="5" type="primary">LOC113401345</name>
</gene>
<dbReference type="GO" id="GO:0048468">
    <property type="term" value="P:cell development"/>
    <property type="evidence" value="ECO:0007669"/>
    <property type="project" value="UniProtKB-ARBA"/>
</dbReference>
<dbReference type="OrthoDB" id="10254686at2759"/>
<dbReference type="GO" id="GO:0016020">
    <property type="term" value="C:membrane"/>
    <property type="evidence" value="ECO:0007669"/>
    <property type="project" value="UniProtKB-SubCell"/>
</dbReference>
<dbReference type="Gene3D" id="1.25.40.20">
    <property type="entry name" value="Ankyrin repeat-containing domain"/>
    <property type="match status" value="1"/>
</dbReference>
<name>A0A8B8IIS9_VANTA</name>
<dbReference type="InterPro" id="IPR002110">
    <property type="entry name" value="Ankyrin_rpt"/>
</dbReference>
<dbReference type="Gene3D" id="2.60.40.340">
    <property type="entry name" value="Rel homology domain (RHD), DNA-binding domain"/>
    <property type="match status" value="1"/>
</dbReference>
<dbReference type="PROSITE" id="PS50254">
    <property type="entry name" value="REL_2"/>
    <property type="match status" value="1"/>
</dbReference>
<dbReference type="InterPro" id="IPR000451">
    <property type="entry name" value="NFkB/Dor"/>
</dbReference>
<dbReference type="Proteomes" id="UP001652626">
    <property type="component" value="Chromosome 7"/>
</dbReference>
<proteinExistence type="predicted"/>
<dbReference type="InterPro" id="IPR013783">
    <property type="entry name" value="Ig-like_fold"/>
</dbReference>
<dbReference type="CDD" id="cd01177">
    <property type="entry name" value="IPT_NFkappaB"/>
    <property type="match status" value="1"/>
</dbReference>
<dbReference type="Pfam" id="PF00554">
    <property type="entry name" value="RHD_DNA_bind"/>
    <property type="match status" value="1"/>
</dbReference>
<dbReference type="RefSeq" id="XP_026497004.2">
    <property type="nucleotide sequence ID" value="XM_026641219.2"/>
</dbReference>
<dbReference type="Pfam" id="PF12796">
    <property type="entry name" value="Ank_2"/>
    <property type="match status" value="1"/>
</dbReference>
<dbReference type="PANTHER" id="PTHR24169:SF28">
    <property type="entry name" value="NUCLEAR FACTOR NF-KAPPA-B P110 SUBUNIT"/>
    <property type="match status" value="1"/>
</dbReference>
<dbReference type="SMART" id="SM00429">
    <property type="entry name" value="IPT"/>
    <property type="match status" value="1"/>
</dbReference>
<dbReference type="GO" id="GO:0000978">
    <property type="term" value="F:RNA polymerase II cis-regulatory region sequence-specific DNA binding"/>
    <property type="evidence" value="ECO:0007669"/>
    <property type="project" value="TreeGrafter"/>
</dbReference>
<dbReference type="PROSITE" id="PS51111">
    <property type="entry name" value="REJ"/>
    <property type="match status" value="1"/>
</dbReference>
<evidence type="ECO:0000259" key="2">
    <source>
        <dbReference type="PROSITE" id="PS50254"/>
    </source>
</evidence>
<keyword evidence="4" id="KW-1185">Reference proteome</keyword>
<protein>
    <submittedName>
        <fullName evidence="5">Nuclear factor NF-kappa-B p110 subunit isoform X2</fullName>
    </submittedName>
</protein>
<reference evidence="5" key="1">
    <citation type="submission" date="2025-08" db="UniProtKB">
        <authorList>
            <consortium name="RefSeq"/>
        </authorList>
    </citation>
    <scope>IDENTIFICATION</scope>
    <source>
        <tissue evidence="5">Whole body</tissue>
    </source>
</reference>
<organism evidence="4 5">
    <name type="scientific">Vanessa tameamea</name>
    <name type="common">Kamehameha butterfly</name>
    <dbReference type="NCBI Taxonomy" id="334116"/>
    <lineage>
        <taxon>Eukaryota</taxon>
        <taxon>Metazoa</taxon>
        <taxon>Ecdysozoa</taxon>
        <taxon>Arthropoda</taxon>
        <taxon>Hexapoda</taxon>
        <taxon>Insecta</taxon>
        <taxon>Pterygota</taxon>
        <taxon>Neoptera</taxon>
        <taxon>Endopterygota</taxon>
        <taxon>Lepidoptera</taxon>
        <taxon>Glossata</taxon>
        <taxon>Ditrysia</taxon>
        <taxon>Papilionoidea</taxon>
        <taxon>Nymphalidae</taxon>
        <taxon>Nymphalinae</taxon>
        <taxon>Vanessa</taxon>
    </lineage>
</organism>
<dbReference type="Gene3D" id="2.60.40.10">
    <property type="entry name" value="Immunoglobulins"/>
    <property type="match status" value="1"/>
</dbReference>
<dbReference type="SUPFAM" id="SSF81296">
    <property type="entry name" value="E set domains"/>
    <property type="match status" value="1"/>
</dbReference>
<accession>A0A8B8IIS9</accession>
<dbReference type="Pfam" id="PF16179">
    <property type="entry name" value="RHD_dimer"/>
    <property type="match status" value="1"/>
</dbReference>
<evidence type="ECO:0000259" key="3">
    <source>
        <dbReference type="PROSITE" id="PS51111"/>
    </source>
</evidence>
<dbReference type="GO" id="GO:0005737">
    <property type="term" value="C:cytoplasm"/>
    <property type="evidence" value="ECO:0007669"/>
    <property type="project" value="InterPro"/>
</dbReference>
<dbReference type="GeneID" id="113401345"/>
<feature type="region of interest" description="Disordered" evidence="1">
    <location>
        <begin position="1"/>
        <end position="33"/>
    </location>
</feature>
<evidence type="ECO:0000313" key="5">
    <source>
        <dbReference type="RefSeq" id="XP_026497004.2"/>
    </source>
</evidence>
<dbReference type="SMART" id="SM00248">
    <property type="entry name" value="ANK"/>
    <property type="match status" value="5"/>
</dbReference>
<sequence>MSTSEADTMSDSNLDSPFSQMESPYSSPSQQVPQLANNISELSCTDKLYMHNGRCPELRILEQPQNHFRFRYKSEMIGTHGCLLGISSNKSKTHPTVELRHYSGKAMIRCRLARHDKPEEHPHKLLEDDQDRDVSSILPEHGSYRVAFSGMGIIHTAKKDVPAMLYKKYASEATPDTPYNENKLRVLCENEAKNINLNIVRLKFSAHDLLTDKEICPPVFSEPIHNMKSAATNDLKICRISRCYGRPEGGDDVFIFVEKVNKKNIKVRFFELDENGDRVWTAEASFPPSDVHHQYGIVFKTPAYSDRKITSNVKVHIELLRPSDGRTSEPREFIYKAESIYRQTKKRKPNSSYSSFDSMTGSIKSSNELPVTLDYINQNDNFGAQDTIMDEVPAYTIKVSPVARAGASSDELMGDAIWSHSVSAGAEVGGPALAALLSAPNVPAPPVLSLHSSEMDRILGRGVEPEPDEQRRFLNADLAEYFQHYDGTDMSGLSTMDIIKFGMLVPDSGRVTNIKTEENSGGIVNEENSKNIKKKTNTEYSAFYKSEDGVEVKKLVKELCEMIRNKTGHKKQMVRNKLERLFEMRLSNGDTFLHMTLCSNQPSLEYIVKLIHSMRMTKLLNLKNDKMQTILHLAIIHDLPRLVTFLVSKGCNPMEEDGEGNNAIHYAVIYQTCVGPLLDAIKTYSVTCDINAYNNEKQTALHLATIYRSADSVSRLRRIGASARLRDAAGRAPLHLALYDRWRRGALDLLQPADRSYIDMVDGNGYTPLQIICDGELTESTLEIAKHLLEEKADPTKHEENNLPAWKLARDKPELLQLLQAYMDPRIIMEDDIKSEPEDEFESSDEDEAGEPSLAELPQLVDELSAALERGAAWRELARRLARHALSARHLLLQLKDCDVITTKSLALLLEDIGEAEAASIVKKYIYY</sequence>
<dbReference type="InterPro" id="IPR014756">
    <property type="entry name" value="Ig_E-set"/>
</dbReference>
<dbReference type="AlphaFoldDB" id="A0A8B8IIS9"/>
<dbReference type="PRINTS" id="PR00057">
    <property type="entry name" value="NFKBTNSCPFCT"/>
</dbReference>
<dbReference type="InterPro" id="IPR033926">
    <property type="entry name" value="IPT_NFkappaB"/>
</dbReference>
<feature type="compositionally biased region" description="Low complexity" evidence="1">
    <location>
        <begin position="23"/>
        <end position="33"/>
    </location>
</feature>
<dbReference type="InterPro" id="IPR032397">
    <property type="entry name" value="RHD_dimer"/>
</dbReference>
<dbReference type="GO" id="GO:0048731">
    <property type="term" value="P:system development"/>
    <property type="evidence" value="ECO:0007669"/>
    <property type="project" value="UniProtKB-ARBA"/>
</dbReference>
<evidence type="ECO:0000313" key="4">
    <source>
        <dbReference type="Proteomes" id="UP001652626"/>
    </source>
</evidence>
<dbReference type="InterPro" id="IPR002909">
    <property type="entry name" value="IPT_dom"/>
</dbReference>
<dbReference type="InterPro" id="IPR011539">
    <property type="entry name" value="RHD_DNA_bind_dom"/>
</dbReference>
<dbReference type="GO" id="GO:0000981">
    <property type="term" value="F:DNA-binding transcription factor activity, RNA polymerase II-specific"/>
    <property type="evidence" value="ECO:0007669"/>
    <property type="project" value="TreeGrafter"/>
</dbReference>
<evidence type="ECO:0000256" key="1">
    <source>
        <dbReference type="SAM" id="MobiDB-lite"/>
    </source>
</evidence>
<feature type="domain" description="REJ" evidence="3">
    <location>
        <begin position="1"/>
        <end position="28"/>
    </location>
</feature>
<feature type="domain" description="RHD" evidence="2">
    <location>
        <begin position="53"/>
        <end position="231"/>
    </location>
</feature>
<dbReference type="SUPFAM" id="SSF48403">
    <property type="entry name" value="Ankyrin repeat"/>
    <property type="match status" value="1"/>
</dbReference>
<feature type="compositionally biased region" description="Polar residues" evidence="1">
    <location>
        <begin position="1"/>
        <end position="22"/>
    </location>
</feature>
<dbReference type="OMA" id="SPNQQNH"/>
<dbReference type="InterPro" id="IPR014010">
    <property type="entry name" value="REJ_dom"/>
</dbReference>
<dbReference type="InterPro" id="IPR008967">
    <property type="entry name" value="p53-like_TF_DNA-bd_sf"/>
</dbReference>